<dbReference type="AlphaFoldDB" id="A0A813D7K5"/>
<accession>A0A813D7K5</accession>
<feature type="non-terminal residue" evidence="2">
    <location>
        <position position="202"/>
    </location>
</feature>
<feature type="region of interest" description="Disordered" evidence="1">
    <location>
        <begin position="1"/>
        <end position="63"/>
    </location>
</feature>
<comment type="caution">
    <text evidence="2">The sequence shown here is derived from an EMBL/GenBank/DDBJ whole genome shotgun (WGS) entry which is preliminary data.</text>
</comment>
<reference evidence="2" key="1">
    <citation type="submission" date="2021-02" db="EMBL/GenBank/DDBJ databases">
        <authorList>
            <person name="Dougan E. K."/>
            <person name="Rhodes N."/>
            <person name="Thang M."/>
            <person name="Chan C."/>
        </authorList>
    </citation>
    <scope>NUCLEOTIDE SEQUENCE</scope>
</reference>
<protein>
    <submittedName>
        <fullName evidence="2">Uncharacterized protein</fullName>
    </submittedName>
</protein>
<dbReference type="OMA" id="HSYAHES"/>
<sequence>ANRLETTEAKVPALSATEEEALPFSPPPASRRQKGNKAKAAKDGVQSPVGQPQPPPVVPDPGEFVLEDVNRQLRGTPAASPKVRGMQRHLSVKSTQALDQLSEIEGRLVRIEMRVAALHSRLEADRPSPLSLGELGSLKTELALLEAEAHKLETGGVDGVYTGGLCSGKADAKAAKRSQLERLEALFVQVDSVFQLVKQRQV</sequence>
<name>A0A813D7K5_POLGL</name>
<dbReference type="EMBL" id="CAJNNV010000395">
    <property type="protein sequence ID" value="CAE8582455.1"/>
    <property type="molecule type" value="Genomic_DNA"/>
</dbReference>
<gene>
    <name evidence="2" type="ORF">PGLA1383_LOCUS1452</name>
</gene>
<evidence type="ECO:0000313" key="3">
    <source>
        <dbReference type="Proteomes" id="UP000654075"/>
    </source>
</evidence>
<proteinExistence type="predicted"/>
<evidence type="ECO:0000313" key="2">
    <source>
        <dbReference type="EMBL" id="CAE8582455.1"/>
    </source>
</evidence>
<dbReference type="Proteomes" id="UP000654075">
    <property type="component" value="Unassembled WGS sequence"/>
</dbReference>
<evidence type="ECO:0000256" key="1">
    <source>
        <dbReference type="SAM" id="MobiDB-lite"/>
    </source>
</evidence>
<organism evidence="2 3">
    <name type="scientific">Polarella glacialis</name>
    <name type="common">Dinoflagellate</name>
    <dbReference type="NCBI Taxonomy" id="89957"/>
    <lineage>
        <taxon>Eukaryota</taxon>
        <taxon>Sar</taxon>
        <taxon>Alveolata</taxon>
        <taxon>Dinophyceae</taxon>
        <taxon>Suessiales</taxon>
        <taxon>Suessiaceae</taxon>
        <taxon>Polarella</taxon>
    </lineage>
</organism>
<keyword evidence="3" id="KW-1185">Reference proteome</keyword>